<comment type="caution">
    <text evidence="2">The sequence shown here is derived from an EMBL/GenBank/DDBJ whole genome shotgun (WGS) entry which is preliminary data.</text>
</comment>
<dbReference type="EMBL" id="DVOR01000211">
    <property type="protein sequence ID" value="HIV09742.1"/>
    <property type="molecule type" value="Genomic_DNA"/>
</dbReference>
<dbReference type="Proteomes" id="UP000886845">
    <property type="component" value="Unassembled WGS sequence"/>
</dbReference>
<evidence type="ECO:0000313" key="3">
    <source>
        <dbReference type="Proteomes" id="UP000886845"/>
    </source>
</evidence>
<sequence length="259" mass="30370">MKAALRRYLLSTANLRQVDPNREVFEAFLTQEVEPLFALREAAVVRFRQARWLAKQEKGPLPLTWEEVTETFARKGPRAGLETTLARELPAVLTQVFDRLRKVLRREREPQAVGRVEQLDAACLRWLTRQPGYTVAQKAGPRQRVLAVVRREHYDILENRVLRDLLLRTERLAERWQEENEKAFPGHETVRAVKRLGNLCRRGLELEALQGVAPLHDVPKPNYVLTQDALYRRIWDAYLLVVEHYRLIEGLWDRREKLA</sequence>
<evidence type="ECO:0000313" key="2">
    <source>
        <dbReference type="EMBL" id="HIV09742.1"/>
    </source>
</evidence>
<dbReference type="Pfam" id="PF09823">
    <property type="entry name" value="DUF2357"/>
    <property type="match status" value="1"/>
</dbReference>
<name>A0A9D1NNU7_9BACT</name>
<organism evidence="2 3">
    <name type="scientific">Candidatus Spyradenecus faecavium</name>
    <dbReference type="NCBI Taxonomy" id="2840947"/>
    <lineage>
        <taxon>Bacteria</taxon>
        <taxon>Pseudomonadati</taxon>
        <taxon>Lentisphaerota</taxon>
        <taxon>Lentisphaeria</taxon>
        <taxon>Lentisphaerales</taxon>
        <taxon>Lentisphaeraceae</taxon>
        <taxon>Lentisphaeraceae incertae sedis</taxon>
        <taxon>Candidatus Spyradenecus</taxon>
    </lineage>
</organism>
<feature type="non-terminal residue" evidence="2">
    <location>
        <position position="259"/>
    </location>
</feature>
<evidence type="ECO:0000259" key="1">
    <source>
        <dbReference type="Pfam" id="PF09823"/>
    </source>
</evidence>
<feature type="domain" description="DUF2357" evidence="1">
    <location>
        <begin position="85"/>
        <end position="237"/>
    </location>
</feature>
<gene>
    <name evidence="2" type="ORF">IAC79_06490</name>
</gene>
<dbReference type="InterPro" id="IPR018633">
    <property type="entry name" value="DUF2357"/>
</dbReference>
<reference evidence="2" key="1">
    <citation type="submission" date="2020-10" db="EMBL/GenBank/DDBJ databases">
        <authorList>
            <person name="Gilroy R."/>
        </authorList>
    </citation>
    <scope>NUCLEOTIDE SEQUENCE</scope>
    <source>
        <strain evidence="2">35461</strain>
    </source>
</reference>
<reference evidence="2" key="2">
    <citation type="journal article" date="2021" name="PeerJ">
        <title>Extensive microbial diversity within the chicken gut microbiome revealed by metagenomics and culture.</title>
        <authorList>
            <person name="Gilroy R."/>
            <person name="Ravi A."/>
            <person name="Getino M."/>
            <person name="Pursley I."/>
            <person name="Horton D.L."/>
            <person name="Alikhan N.F."/>
            <person name="Baker D."/>
            <person name="Gharbi K."/>
            <person name="Hall N."/>
            <person name="Watson M."/>
            <person name="Adriaenssens E.M."/>
            <person name="Foster-Nyarko E."/>
            <person name="Jarju S."/>
            <person name="Secka A."/>
            <person name="Antonio M."/>
            <person name="Oren A."/>
            <person name="Chaudhuri R.R."/>
            <person name="La Ragione R."/>
            <person name="Hildebrand F."/>
            <person name="Pallen M.J."/>
        </authorList>
    </citation>
    <scope>NUCLEOTIDE SEQUENCE</scope>
    <source>
        <strain evidence="2">35461</strain>
    </source>
</reference>
<proteinExistence type="predicted"/>
<dbReference type="AlphaFoldDB" id="A0A9D1NNU7"/>
<protein>
    <submittedName>
        <fullName evidence="2">DUF2357 domain-containing protein</fullName>
    </submittedName>
</protein>
<accession>A0A9D1NNU7</accession>